<dbReference type="PANTHER" id="PTHR42912">
    <property type="entry name" value="METHYLTRANSFERASE"/>
    <property type="match status" value="1"/>
</dbReference>
<sequence length="220" mass="24568">MMNDESIKVFDQLADRYDQWFDRHVAVFESEVLALKKIIPAQGRGLEVGTGSGRFAAALGIREGVEPSAKLASLAGNRGVQVHPGVAESLPFPDDQFDYLLFGTVLCYLDDPLKALSEAVRVLKPTGLLLIAMLDKGSFLVKEYENKKPVNPFYRHAHFYTVNEMLILIHALHFREESIYQTIFSPLENITTPQAVRSGYGEGGFVVISARLHLADYREP</sequence>
<dbReference type="Gene3D" id="3.40.50.150">
    <property type="entry name" value="Vaccinia Virus protein VP39"/>
    <property type="match status" value="1"/>
</dbReference>
<dbReference type="RefSeq" id="WP_232051829.1">
    <property type="nucleotide sequence ID" value="NZ_LR699119.1"/>
</dbReference>
<dbReference type="EMBL" id="LR699119">
    <property type="protein sequence ID" value="VVC75621.1"/>
    <property type="molecule type" value="Genomic_DNA"/>
</dbReference>
<reference evidence="2 3" key="1">
    <citation type="submission" date="2019-08" db="EMBL/GenBank/DDBJ databases">
        <authorList>
            <person name="Guy L."/>
        </authorList>
    </citation>
    <scope>NUCLEOTIDE SEQUENCE [LARGE SCALE GENOMIC DNA]</scope>
    <source>
        <strain evidence="2 3">SGT-108</strain>
    </source>
</reference>
<accession>A0A5E4PH39</accession>
<evidence type="ECO:0000313" key="3">
    <source>
        <dbReference type="Proteomes" id="UP000324194"/>
    </source>
</evidence>
<dbReference type="AlphaFoldDB" id="A0A5E4PH39"/>
<dbReference type="GO" id="GO:0032259">
    <property type="term" value="P:methylation"/>
    <property type="evidence" value="ECO:0007669"/>
    <property type="project" value="UniProtKB-KW"/>
</dbReference>
<keyword evidence="2" id="KW-0808">Transferase</keyword>
<dbReference type="InterPro" id="IPR029063">
    <property type="entry name" value="SAM-dependent_MTases_sf"/>
</dbReference>
<protein>
    <submittedName>
        <fullName evidence="2">Putative methyltransferase YcgJ</fullName>
    </submittedName>
</protein>
<dbReference type="Proteomes" id="UP000324194">
    <property type="component" value="Chromosome 1"/>
</dbReference>
<name>A0A5E4PH39_9COXI</name>
<evidence type="ECO:0000313" key="2">
    <source>
        <dbReference type="EMBL" id="VVC75621.1"/>
    </source>
</evidence>
<gene>
    <name evidence="2" type="primary">ycgJ</name>
    <name evidence="2" type="ORF">AQUSIP_09110</name>
</gene>
<dbReference type="PANTHER" id="PTHR42912:SF80">
    <property type="entry name" value="METHYLTRANSFERASE DOMAIN-CONTAINING PROTEIN"/>
    <property type="match status" value="1"/>
</dbReference>
<dbReference type="GO" id="GO:0008757">
    <property type="term" value="F:S-adenosylmethionine-dependent methyltransferase activity"/>
    <property type="evidence" value="ECO:0007669"/>
    <property type="project" value="InterPro"/>
</dbReference>
<dbReference type="InterPro" id="IPR050508">
    <property type="entry name" value="Methyltransf_Superfamily"/>
</dbReference>
<feature type="domain" description="Methyltransferase type 11" evidence="1">
    <location>
        <begin position="46"/>
        <end position="131"/>
    </location>
</feature>
<dbReference type="InterPro" id="IPR013216">
    <property type="entry name" value="Methyltransf_11"/>
</dbReference>
<keyword evidence="3" id="KW-1185">Reference proteome</keyword>
<dbReference type="Pfam" id="PF08241">
    <property type="entry name" value="Methyltransf_11"/>
    <property type="match status" value="1"/>
</dbReference>
<dbReference type="SUPFAM" id="SSF53335">
    <property type="entry name" value="S-adenosyl-L-methionine-dependent methyltransferases"/>
    <property type="match status" value="1"/>
</dbReference>
<evidence type="ECO:0000259" key="1">
    <source>
        <dbReference type="Pfam" id="PF08241"/>
    </source>
</evidence>
<organism evidence="2 3">
    <name type="scientific">Aquicella siphonis</name>
    <dbReference type="NCBI Taxonomy" id="254247"/>
    <lineage>
        <taxon>Bacteria</taxon>
        <taxon>Pseudomonadati</taxon>
        <taxon>Pseudomonadota</taxon>
        <taxon>Gammaproteobacteria</taxon>
        <taxon>Legionellales</taxon>
        <taxon>Coxiellaceae</taxon>
        <taxon>Aquicella</taxon>
    </lineage>
</organism>
<dbReference type="CDD" id="cd02440">
    <property type="entry name" value="AdoMet_MTases"/>
    <property type="match status" value="1"/>
</dbReference>
<keyword evidence="2" id="KW-0489">Methyltransferase</keyword>
<proteinExistence type="predicted"/>
<dbReference type="KEGG" id="asip:AQUSIP_09110"/>